<gene>
    <name evidence="3" type="ORF">GMARGA_LOCUS38033</name>
</gene>
<dbReference type="EMBL" id="CAJVQB010082390">
    <property type="protein sequence ID" value="CAG8846171.1"/>
    <property type="molecule type" value="Genomic_DNA"/>
</dbReference>
<keyword evidence="1" id="KW-0479">Metal-binding</keyword>
<reference evidence="3 4" key="1">
    <citation type="submission" date="2021-06" db="EMBL/GenBank/DDBJ databases">
        <authorList>
            <person name="Kallberg Y."/>
            <person name="Tangrot J."/>
            <person name="Rosling A."/>
        </authorList>
    </citation>
    <scope>NUCLEOTIDE SEQUENCE [LARGE SCALE GENOMIC DNA]</scope>
    <source>
        <strain evidence="3 4">120-4 pot B 10/14</strain>
    </source>
</reference>
<accession>A0ABN7X245</accession>
<evidence type="ECO:0000259" key="2">
    <source>
        <dbReference type="PROSITE" id="PS50157"/>
    </source>
</evidence>
<name>A0ABN7X245_GIGMA</name>
<dbReference type="PROSITE" id="PS00028">
    <property type="entry name" value="ZINC_FINGER_C2H2_1"/>
    <property type="match status" value="1"/>
</dbReference>
<feature type="domain" description="C2H2-type" evidence="2">
    <location>
        <begin position="317"/>
        <end position="345"/>
    </location>
</feature>
<dbReference type="InterPro" id="IPR013087">
    <property type="entry name" value="Znf_C2H2_type"/>
</dbReference>
<dbReference type="Proteomes" id="UP000789901">
    <property type="component" value="Unassembled WGS sequence"/>
</dbReference>
<evidence type="ECO:0000313" key="3">
    <source>
        <dbReference type="EMBL" id="CAG8846171.1"/>
    </source>
</evidence>
<keyword evidence="1" id="KW-0863">Zinc-finger</keyword>
<protein>
    <submittedName>
        <fullName evidence="3">1060_t:CDS:1</fullName>
    </submittedName>
</protein>
<keyword evidence="4" id="KW-1185">Reference proteome</keyword>
<keyword evidence="1" id="KW-0862">Zinc</keyword>
<evidence type="ECO:0000313" key="4">
    <source>
        <dbReference type="Proteomes" id="UP000789901"/>
    </source>
</evidence>
<dbReference type="PROSITE" id="PS50157">
    <property type="entry name" value="ZINC_FINGER_C2H2_2"/>
    <property type="match status" value="1"/>
</dbReference>
<sequence length="349" mass="40357">AYRHPAWVAIAGVSHIDTQEHPDGHYCLASVKYAKQFVSMFADMSVIISQDDKAKVGLGVLAVGQTFRTLQSINEPVVVADHDFPIGYGQKLISSVYLIIKPNKLNDELRTGELAIFICSQALLKFDLDYLSVRTHAPEQSKYNPVERRMPTLSGKLAEILCDTWSRDLIFGKHVHAQYIDTFMNPFDDLQFKGTEKEKIEELKRQEKQKKKYKKKDEESDIPECFILWSWIESHYNLCAYFVNIKKCKNINCCRTFRAKEAMKFLECYNGFLPPVTRAKDGHYANPIHMLQYYDLLKILGYDFYCPSFEKNSYSRFCCPTCQKYFPTLAFLINHKKAVHPSVRGRPKA</sequence>
<comment type="caution">
    <text evidence="3">The sequence shown here is derived from an EMBL/GenBank/DDBJ whole genome shotgun (WGS) entry which is preliminary data.</text>
</comment>
<feature type="non-terminal residue" evidence="3">
    <location>
        <position position="1"/>
    </location>
</feature>
<proteinExistence type="predicted"/>
<organism evidence="3 4">
    <name type="scientific">Gigaspora margarita</name>
    <dbReference type="NCBI Taxonomy" id="4874"/>
    <lineage>
        <taxon>Eukaryota</taxon>
        <taxon>Fungi</taxon>
        <taxon>Fungi incertae sedis</taxon>
        <taxon>Mucoromycota</taxon>
        <taxon>Glomeromycotina</taxon>
        <taxon>Glomeromycetes</taxon>
        <taxon>Diversisporales</taxon>
        <taxon>Gigasporaceae</taxon>
        <taxon>Gigaspora</taxon>
    </lineage>
</organism>
<evidence type="ECO:0000256" key="1">
    <source>
        <dbReference type="PROSITE-ProRule" id="PRU00042"/>
    </source>
</evidence>